<reference evidence="1 2" key="1">
    <citation type="submission" date="2016-02" db="EMBL/GenBank/DDBJ databases">
        <title>Genome analysis of coral dinoflagellate symbionts highlights evolutionary adaptations to a symbiotic lifestyle.</title>
        <authorList>
            <person name="Aranda M."/>
            <person name="Li Y."/>
            <person name="Liew Y.J."/>
            <person name="Baumgarten S."/>
            <person name="Simakov O."/>
            <person name="Wilson M."/>
            <person name="Piel J."/>
            <person name="Ashoor H."/>
            <person name="Bougouffa S."/>
            <person name="Bajic V.B."/>
            <person name="Ryu T."/>
            <person name="Ravasi T."/>
            <person name="Bayer T."/>
            <person name="Micklem G."/>
            <person name="Kim H."/>
            <person name="Bhak J."/>
            <person name="Lajeunesse T.C."/>
            <person name="Voolstra C.R."/>
        </authorList>
    </citation>
    <scope>NUCLEOTIDE SEQUENCE [LARGE SCALE GENOMIC DNA]</scope>
    <source>
        <strain evidence="1 2">CCMP2467</strain>
    </source>
</reference>
<dbReference type="AlphaFoldDB" id="A0A1Q9DSL9"/>
<evidence type="ECO:0000313" key="2">
    <source>
        <dbReference type="Proteomes" id="UP000186817"/>
    </source>
</evidence>
<dbReference type="OrthoDB" id="410237at2759"/>
<organism evidence="1 2">
    <name type="scientific">Symbiodinium microadriaticum</name>
    <name type="common">Dinoflagellate</name>
    <name type="synonym">Zooxanthella microadriatica</name>
    <dbReference type="NCBI Taxonomy" id="2951"/>
    <lineage>
        <taxon>Eukaryota</taxon>
        <taxon>Sar</taxon>
        <taxon>Alveolata</taxon>
        <taxon>Dinophyceae</taxon>
        <taxon>Suessiales</taxon>
        <taxon>Symbiodiniaceae</taxon>
        <taxon>Symbiodinium</taxon>
    </lineage>
</organism>
<gene>
    <name evidence="1" type="ORF">AK812_SmicGene19410</name>
</gene>
<dbReference type="EMBL" id="LSRX01000406">
    <property type="protein sequence ID" value="OLP98151.1"/>
    <property type="molecule type" value="Genomic_DNA"/>
</dbReference>
<proteinExistence type="predicted"/>
<protein>
    <submittedName>
        <fullName evidence="1">Uncharacterized protein</fullName>
    </submittedName>
</protein>
<sequence length="203" mass="22404">MFASDSCVDDETPSFGRVYWTAVDAIKKGGSVSSSACRENMPDSVHVLSDTNANKSFEASAYDVDTEDTNSRDGMIALHSPANNRFVTMDKFLYGMQYTEGSVKVRASSKKSANALPANWNLERFYAVPARPWIEAGSVVALHSKKHNRCIRMTKDRVLMSVGLYTYQSQNDGNGMVALHNAHSNRFVSMRDKGMGTTPEKDA</sequence>
<evidence type="ECO:0000313" key="1">
    <source>
        <dbReference type="EMBL" id="OLP98151.1"/>
    </source>
</evidence>
<accession>A0A1Q9DSL9</accession>
<name>A0A1Q9DSL9_SYMMI</name>
<comment type="caution">
    <text evidence="1">The sequence shown here is derived from an EMBL/GenBank/DDBJ whole genome shotgun (WGS) entry which is preliminary data.</text>
</comment>
<keyword evidence="2" id="KW-1185">Reference proteome</keyword>
<dbReference type="Proteomes" id="UP000186817">
    <property type="component" value="Unassembled WGS sequence"/>
</dbReference>